<protein>
    <submittedName>
        <fullName evidence="2 3">Uncharacterized protein</fullName>
    </submittedName>
</protein>
<evidence type="ECO:0000313" key="4">
    <source>
        <dbReference type="Proteomes" id="UP000070412"/>
    </source>
</evidence>
<reference evidence="4" key="1">
    <citation type="journal article" date="2020" name="PLoS Negl. Trop. Dis.">
        <title>High-quality nuclear genome for Sarcoptes scabiei-A critical resource for a neglected parasite.</title>
        <authorList>
            <person name="Korhonen P.K."/>
            <person name="Gasser R.B."/>
            <person name="Ma G."/>
            <person name="Wang T."/>
            <person name="Stroehlein A.J."/>
            <person name="Young N.D."/>
            <person name="Ang C.S."/>
            <person name="Fernando D.D."/>
            <person name="Lu H.C."/>
            <person name="Taylor S."/>
            <person name="Reynolds S.L."/>
            <person name="Mofiz E."/>
            <person name="Najaraj S.H."/>
            <person name="Gowda H."/>
            <person name="Madugundu A."/>
            <person name="Renuse S."/>
            <person name="Holt D."/>
            <person name="Pandey A."/>
            <person name="Papenfuss A.T."/>
            <person name="Fischer K."/>
        </authorList>
    </citation>
    <scope>NUCLEOTIDE SEQUENCE [LARGE SCALE GENOMIC DNA]</scope>
</reference>
<sequence>MESTRIIKKHFDLDEINASSIGDDSLSLLNLASICVSNDDGKNISSFWDVSIQELDDQIRSKEKLCFKKEFDRRSFENLIAILISVVRKQFNEDPDIREFLTQLSYFVILPKYSIFFEKYNDETIQKNFHSIRTKSKSQDLFGFYYFRQNFYTLLVGFDAKNNVNQIRFDKAIKSMNEKYLDYLILKHKIDQIRLSNLKSVENIKKLYHHCFNSKLQSVIKLLFLEKFTQIELLLKKFEKKKNLEILAAAISSANKQNNDNFHNQYRSLVIENNSLKERLMKLRNLKHQVETFNQIKVEKIRYLIKNIQFVETLNQSPIVNSDHSSLLSPITDSPRSDQTISQRRYSSPSIDNLELTQSSSSFKRLSLSFENEYSVRI</sequence>
<dbReference type="Proteomes" id="UP000070412">
    <property type="component" value="Unassembled WGS sequence"/>
</dbReference>
<name>A0A834RCK9_SARSC</name>
<evidence type="ECO:0000313" key="3">
    <source>
        <dbReference type="EnsemblMetazoa" id="KAF7493955.1"/>
    </source>
</evidence>
<reference evidence="2" key="2">
    <citation type="submission" date="2020-01" db="EMBL/GenBank/DDBJ databases">
        <authorList>
            <person name="Korhonen P.K.K."/>
            <person name="Guangxu M.G."/>
            <person name="Wang T.W."/>
            <person name="Stroehlein A.J.S."/>
            <person name="Young N.D."/>
            <person name="Ang C.-S.A."/>
            <person name="Fernando D.W.F."/>
            <person name="Lu H.L."/>
            <person name="Taylor S.T."/>
            <person name="Ehtesham M.E.M."/>
            <person name="Najaraj S.H.N."/>
            <person name="Harsha G.H.G."/>
            <person name="Madugundu A.M."/>
            <person name="Renuse S.R."/>
            <person name="Holt D.H."/>
            <person name="Pandey A.P."/>
            <person name="Papenfuss A.P."/>
            <person name="Gasser R.B.G."/>
            <person name="Fischer K.F."/>
        </authorList>
    </citation>
    <scope>NUCLEOTIDE SEQUENCE</scope>
    <source>
        <strain evidence="2">SSS_KF_BRIS2020</strain>
    </source>
</reference>
<proteinExistence type="predicted"/>
<dbReference type="AlphaFoldDB" id="A0A834RCK9"/>
<accession>A0A834RCK9</accession>
<evidence type="ECO:0000313" key="2">
    <source>
        <dbReference type="EMBL" id="KAF7493955.1"/>
    </source>
</evidence>
<dbReference type="EnsemblMetazoa" id="SSS_8064s_mrna">
    <property type="protein sequence ID" value="KAF7493955.1"/>
    <property type="gene ID" value="SSS_8064"/>
</dbReference>
<organism evidence="2">
    <name type="scientific">Sarcoptes scabiei</name>
    <name type="common">Itch mite</name>
    <name type="synonym">Acarus scabiei</name>
    <dbReference type="NCBI Taxonomy" id="52283"/>
    <lineage>
        <taxon>Eukaryota</taxon>
        <taxon>Metazoa</taxon>
        <taxon>Ecdysozoa</taxon>
        <taxon>Arthropoda</taxon>
        <taxon>Chelicerata</taxon>
        <taxon>Arachnida</taxon>
        <taxon>Acari</taxon>
        <taxon>Acariformes</taxon>
        <taxon>Sarcoptiformes</taxon>
        <taxon>Astigmata</taxon>
        <taxon>Psoroptidia</taxon>
        <taxon>Sarcoptoidea</taxon>
        <taxon>Sarcoptidae</taxon>
        <taxon>Sarcoptinae</taxon>
        <taxon>Sarcoptes</taxon>
    </lineage>
</organism>
<reference evidence="3" key="3">
    <citation type="submission" date="2022-06" db="UniProtKB">
        <authorList>
            <consortium name="EnsemblMetazoa"/>
        </authorList>
    </citation>
    <scope>IDENTIFICATION</scope>
</reference>
<gene>
    <name evidence="2" type="ORF">SSS_8064</name>
</gene>
<keyword evidence="4" id="KW-1185">Reference proteome</keyword>
<feature type="region of interest" description="Disordered" evidence="1">
    <location>
        <begin position="325"/>
        <end position="348"/>
    </location>
</feature>
<evidence type="ECO:0000256" key="1">
    <source>
        <dbReference type="SAM" id="MobiDB-lite"/>
    </source>
</evidence>
<dbReference type="EMBL" id="WVUK01000054">
    <property type="protein sequence ID" value="KAF7493955.1"/>
    <property type="molecule type" value="Genomic_DNA"/>
</dbReference>